<name>A0A6L3Y0I2_9ENTR</name>
<evidence type="ECO:0000313" key="2">
    <source>
        <dbReference type="Proteomes" id="UP000476281"/>
    </source>
</evidence>
<evidence type="ECO:0000313" key="1">
    <source>
        <dbReference type="EMBL" id="KAB2528766.1"/>
    </source>
</evidence>
<dbReference type="EMBL" id="WBSZ01000061">
    <property type="protein sequence ID" value="KAB2528766.1"/>
    <property type="molecule type" value="Genomic_DNA"/>
</dbReference>
<gene>
    <name evidence="1" type="ORF">F9C29_04200</name>
</gene>
<dbReference type="Proteomes" id="UP000476281">
    <property type="component" value="Unassembled WGS sequence"/>
</dbReference>
<dbReference type="AlphaFoldDB" id="A0A6L3Y0I2"/>
<proteinExistence type="predicted"/>
<reference evidence="1 2" key="1">
    <citation type="submission" date="2019-09" db="EMBL/GenBank/DDBJ databases">
        <title>Reversal of blaTEM antimicrobial resistance by CRISPR-Cas9 in clinical E. coli and other Enterobacteriaceae strains.</title>
        <authorList>
            <person name="Tagliaferri T."/>
            <person name="Guimaraes N."/>
            <person name="Pereira M."/>
            <person name="Felicori L."/>
            <person name="Horz H.-P."/>
            <person name="Santos S."/>
            <person name="Mendes T."/>
        </authorList>
    </citation>
    <scope>NUCLEOTIDE SEQUENCE [LARGE SCALE GENOMIC DNA]</scope>
    <source>
        <strain evidence="1 2">E2_blaTEM_MG</strain>
    </source>
</reference>
<organism evidence="1 2">
    <name type="scientific">Enterobacter hormaechei</name>
    <dbReference type="NCBI Taxonomy" id="158836"/>
    <lineage>
        <taxon>Bacteria</taxon>
        <taxon>Pseudomonadati</taxon>
        <taxon>Pseudomonadota</taxon>
        <taxon>Gammaproteobacteria</taxon>
        <taxon>Enterobacterales</taxon>
        <taxon>Enterobacteriaceae</taxon>
        <taxon>Enterobacter</taxon>
        <taxon>Enterobacter cloacae complex</taxon>
    </lineage>
</organism>
<accession>A0A6L3Y0I2</accession>
<protein>
    <submittedName>
        <fullName evidence="1">Uncharacterized protein</fullName>
    </submittedName>
</protein>
<dbReference type="RefSeq" id="WP_045350895.1">
    <property type="nucleotide sequence ID" value="NZ_CP163090.1"/>
</dbReference>
<comment type="caution">
    <text evidence="1">The sequence shown here is derived from an EMBL/GenBank/DDBJ whole genome shotgun (WGS) entry which is preliminary data.</text>
</comment>
<sequence>MRIGIRFVFRGHFGNCAIRNIHPAVRTLNAQFCRVPDCVLRTSGANLNILDDLNHALASSPLLARV</sequence>